<gene>
    <name evidence="2" type="ORF">Enr17x_33620</name>
</gene>
<dbReference type="SUPFAM" id="SSF49464">
    <property type="entry name" value="Carboxypeptidase regulatory domain-like"/>
    <property type="match status" value="1"/>
</dbReference>
<evidence type="ECO:0000256" key="1">
    <source>
        <dbReference type="SAM" id="SignalP"/>
    </source>
</evidence>
<keyword evidence="1" id="KW-0732">Signal</keyword>
<dbReference type="KEGG" id="gfm:Enr17x_33620"/>
<dbReference type="RefSeq" id="WP_145310449.1">
    <property type="nucleotide sequence ID" value="NZ_CP037452.1"/>
</dbReference>
<dbReference type="AlphaFoldDB" id="A0A518IE19"/>
<proteinExistence type="predicted"/>
<dbReference type="Proteomes" id="UP000318313">
    <property type="component" value="Chromosome"/>
</dbReference>
<dbReference type="EMBL" id="CP037452">
    <property type="protein sequence ID" value="QDV51307.1"/>
    <property type="molecule type" value="Genomic_DNA"/>
</dbReference>
<evidence type="ECO:0000313" key="3">
    <source>
        <dbReference type="Proteomes" id="UP000318313"/>
    </source>
</evidence>
<feature type="signal peptide" evidence="1">
    <location>
        <begin position="1"/>
        <end position="21"/>
    </location>
</feature>
<dbReference type="PROSITE" id="PS51257">
    <property type="entry name" value="PROKAR_LIPOPROTEIN"/>
    <property type="match status" value="1"/>
</dbReference>
<evidence type="ECO:0000313" key="2">
    <source>
        <dbReference type="EMBL" id="QDV51307.1"/>
    </source>
</evidence>
<keyword evidence="3" id="KW-1185">Reference proteome</keyword>
<dbReference type="Gene3D" id="2.60.40.1120">
    <property type="entry name" value="Carboxypeptidase-like, regulatory domain"/>
    <property type="match status" value="1"/>
</dbReference>
<dbReference type="InterPro" id="IPR008969">
    <property type="entry name" value="CarboxyPept-like_regulatory"/>
</dbReference>
<dbReference type="OrthoDB" id="214323at2"/>
<evidence type="ECO:0008006" key="4">
    <source>
        <dbReference type="Google" id="ProtNLM"/>
    </source>
</evidence>
<protein>
    <recommendedName>
        <fullName evidence="4">Carboxypeptidase regulatory-like domain-containing protein</fullName>
    </recommendedName>
</protein>
<feature type="chain" id="PRO_5022126631" description="Carboxypeptidase regulatory-like domain-containing protein" evidence="1">
    <location>
        <begin position="22"/>
        <end position="130"/>
    </location>
</feature>
<organism evidence="2 3">
    <name type="scientific">Gimesia fumaroli</name>
    <dbReference type="NCBI Taxonomy" id="2527976"/>
    <lineage>
        <taxon>Bacteria</taxon>
        <taxon>Pseudomonadati</taxon>
        <taxon>Planctomycetota</taxon>
        <taxon>Planctomycetia</taxon>
        <taxon>Planctomycetales</taxon>
        <taxon>Planctomycetaceae</taxon>
        <taxon>Gimesia</taxon>
    </lineage>
</organism>
<sequence length="130" mass="13715" precursor="true">MHQLRTFITACVCFGFVVSLAACGGGSSDAPDLGQVSGTITMDGAPLADANVTFMPEGVRSSSATTDSAGKYELIYIRDEKGAAIGKHKVVVSKLDNEKETIPAKYCVESELTADVKEGANEFNFDLTSK</sequence>
<accession>A0A518IE19</accession>
<reference evidence="2 3" key="1">
    <citation type="submission" date="2019-03" db="EMBL/GenBank/DDBJ databases">
        <title>Deep-cultivation of Planctomycetes and their phenomic and genomic characterization uncovers novel biology.</title>
        <authorList>
            <person name="Wiegand S."/>
            <person name="Jogler M."/>
            <person name="Boedeker C."/>
            <person name="Pinto D."/>
            <person name="Vollmers J."/>
            <person name="Rivas-Marin E."/>
            <person name="Kohn T."/>
            <person name="Peeters S.H."/>
            <person name="Heuer A."/>
            <person name="Rast P."/>
            <person name="Oberbeckmann S."/>
            <person name="Bunk B."/>
            <person name="Jeske O."/>
            <person name="Meyerdierks A."/>
            <person name="Storesund J.E."/>
            <person name="Kallscheuer N."/>
            <person name="Luecker S."/>
            <person name="Lage O.M."/>
            <person name="Pohl T."/>
            <person name="Merkel B.J."/>
            <person name="Hornburger P."/>
            <person name="Mueller R.-W."/>
            <person name="Bruemmer F."/>
            <person name="Labrenz M."/>
            <person name="Spormann A.M."/>
            <person name="Op den Camp H."/>
            <person name="Overmann J."/>
            <person name="Amann R."/>
            <person name="Jetten M.S.M."/>
            <person name="Mascher T."/>
            <person name="Medema M.H."/>
            <person name="Devos D.P."/>
            <person name="Kaster A.-K."/>
            <person name="Ovreas L."/>
            <person name="Rohde M."/>
            <person name="Galperin M.Y."/>
            <person name="Jogler C."/>
        </authorList>
    </citation>
    <scope>NUCLEOTIDE SEQUENCE [LARGE SCALE GENOMIC DNA]</scope>
    <source>
        <strain evidence="2 3">Enr17</strain>
    </source>
</reference>
<name>A0A518IE19_9PLAN</name>